<gene>
    <name evidence="2" type="ORF">SAMN06265218_1373</name>
</gene>
<keyword evidence="3" id="KW-1185">Reference proteome</keyword>
<dbReference type="InterPro" id="IPR010982">
    <property type="entry name" value="Lambda_DNA-bd_dom_sf"/>
</dbReference>
<organism evidence="2 3">
    <name type="scientific">Fodinibius sediminis</name>
    <dbReference type="NCBI Taxonomy" id="1214077"/>
    <lineage>
        <taxon>Bacteria</taxon>
        <taxon>Pseudomonadati</taxon>
        <taxon>Balneolota</taxon>
        <taxon>Balneolia</taxon>
        <taxon>Balneolales</taxon>
        <taxon>Balneolaceae</taxon>
        <taxon>Fodinibius</taxon>
    </lineage>
</organism>
<evidence type="ECO:0000313" key="3">
    <source>
        <dbReference type="Proteomes" id="UP000317593"/>
    </source>
</evidence>
<evidence type="ECO:0000313" key="2">
    <source>
        <dbReference type="EMBL" id="SMO95426.1"/>
    </source>
</evidence>
<dbReference type="SUPFAM" id="SSF47413">
    <property type="entry name" value="lambda repressor-like DNA-binding domains"/>
    <property type="match status" value="1"/>
</dbReference>
<dbReference type="InterPro" id="IPR001387">
    <property type="entry name" value="Cro/C1-type_HTH"/>
</dbReference>
<reference evidence="2 3" key="1">
    <citation type="submission" date="2017-05" db="EMBL/GenBank/DDBJ databases">
        <authorList>
            <person name="Varghese N."/>
            <person name="Submissions S."/>
        </authorList>
    </citation>
    <scope>NUCLEOTIDE SEQUENCE [LARGE SCALE GENOMIC DNA]</scope>
    <source>
        <strain evidence="2 3">DSM 21194</strain>
    </source>
</reference>
<sequence length="162" mass="18591">MDKQKTQQIREEFKQLESPNARLIDKQMEISSQISRYLQQQGLTQKELAQKADMGESQLSEIMRGEGNPTLKTLVKLEEALGQDIIVAPSFHEEQMTRKGFASVLPKDRAFIQSKEREETVVVRVGNKWELKRELTKAYSEEVEYVPGEFSEEDNNVTALVS</sequence>
<dbReference type="Pfam" id="PF01381">
    <property type="entry name" value="HTH_3"/>
    <property type="match status" value="1"/>
</dbReference>
<dbReference type="GO" id="GO:0003677">
    <property type="term" value="F:DNA binding"/>
    <property type="evidence" value="ECO:0007669"/>
    <property type="project" value="InterPro"/>
</dbReference>
<dbReference type="AlphaFoldDB" id="A0A521FGY2"/>
<dbReference type="RefSeq" id="WP_142716138.1">
    <property type="nucleotide sequence ID" value="NZ_FXTH01000037.1"/>
</dbReference>
<dbReference type="OrthoDB" id="680449at2"/>
<accession>A0A521FGY2</accession>
<dbReference type="EMBL" id="FXTH01000037">
    <property type="protein sequence ID" value="SMO95426.1"/>
    <property type="molecule type" value="Genomic_DNA"/>
</dbReference>
<protein>
    <submittedName>
        <fullName evidence="2">Helix-turn-helix</fullName>
    </submittedName>
</protein>
<dbReference type="PROSITE" id="PS50943">
    <property type="entry name" value="HTH_CROC1"/>
    <property type="match status" value="1"/>
</dbReference>
<evidence type="ECO:0000259" key="1">
    <source>
        <dbReference type="PROSITE" id="PS50943"/>
    </source>
</evidence>
<dbReference type="Proteomes" id="UP000317593">
    <property type="component" value="Unassembled WGS sequence"/>
</dbReference>
<name>A0A521FGY2_9BACT</name>
<feature type="domain" description="HTH cro/C1-type" evidence="1">
    <location>
        <begin position="34"/>
        <end position="88"/>
    </location>
</feature>
<dbReference type="Gene3D" id="1.10.260.40">
    <property type="entry name" value="lambda repressor-like DNA-binding domains"/>
    <property type="match status" value="1"/>
</dbReference>
<dbReference type="SMART" id="SM00530">
    <property type="entry name" value="HTH_XRE"/>
    <property type="match status" value="1"/>
</dbReference>
<dbReference type="CDD" id="cd00093">
    <property type="entry name" value="HTH_XRE"/>
    <property type="match status" value="1"/>
</dbReference>
<proteinExistence type="predicted"/>